<evidence type="ECO:0008006" key="4">
    <source>
        <dbReference type="Google" id="ProtNLM"/>
    </source>
</evidence>
<dbReference type="InterPro" id="IPR029063">
    <property type="entry name" value="SAM-dependent_MTases_sf"/>
</dbReference>
<dbReference type="EMBL" id="KQ965739">
    <property type="protein sequence ID" value="KXS19245.1"/>
    <property type="molecule type" value="Genomic_DNA"/>
</dbReference>
<protein>
    <recommendedName>
        <fullName evidence="4">Methyltransferase domain-containing protein</fullName>
    </recommendedName>
</protein>
<dbReference type="Proteomes" id="UP000070544">
    <property type="component" value="Unassembled WGS sequence"/>
</dbReference>
<feature type="chain" id="PRO_5007296402" description="Methyltransferase domain-containing protein" evidence="1">
    <location>
        <begin position="18"/>
        <end position="285"/>
    </location>
</feature>
<dbReference type="SUPFAM" id="SSF53335">
    <property type="entry name" value="S-adenosyl-L-methionine-dependent methyltransferases"/>
    <property type="match status" value="1"/>
</dbReference>
<keyword evidence="1" id="KW-0732">Signal</keyword>
<evidence type="ECO:0000313" key="3">
    <source>
        <dbReference type="Proteomes" id="UP000070544"/>
    </source>
</evidence>
<organism evidence="2 3">
    <name type="scientific">Gonapodya prolifera (strain JEL478)</name>
    <name type="common">Monoblepharis prolifera</name>
    <dbReference type="NCBI Taxonomy" id="1344416"/>
    <lineage>
        <taxon>Eukaryota</taxon>
        <taxon>Fungi</taxon>
        <taxon>Fungi incertae sedis</taxon>
        <taxon>Chytridiomycota</taxon>
        <taxon>Chytridiomycota incertae sedis</taxon>
        <taxon>Monoblepharidomycetes</taxon>
        <taxon>Monoblepharidales</taxon>
        <taxon>Gonapodyaceae</taxon>
        <taxon>Gonapodya</taxon>
    </lineage>
</organism>
<gene>
    <name evidence="2" type="ORF">M427DRAFT_53199</name>
</gene>
<sequence length="285" mass="32078">MTVLFCVGALLLFGVWSAPRSSDSSRSIRAVDVGVGLNVDDSMEVVLLKKKLEEYKQAAIKWRRIAGKQVCDKDLLCSQKDSVGPTGGWCLEPADNPDWFKAKFHMLPDPTLSSGIVKYLGDKPTVLVDIGAGIGQYGMWFKENNAVNIQWHGFDGAENVHEFTNGLVTWTDATDPLFDMIPIRADWVMSLEVGEHIPPEKTDNFLDTLVRHSRTGVIVSWGIPGQPGHAHINCRPNSEIIELMAQRGYIQDSWTKEFQKHLRDTCSYFWLKETVMVFKRAKPLQ</sequence>
<keyword evidence="3" id="KW-1185">Reference proteome</keyword>
<evidence type="ECO:0000313" key="2">
    <source>
        <dbReference type="EMBL" id="KXS19245.1"/>
    </source>
</evidence>
<name>A0A139AS01_GONPJ</name>
<accession>A0A139AS01</accession>
<evidence type="ECO:0000256" key="1">
    <source>
        <dbReference type="SAM" id="SignalP"/>
    </source>
</evidence>
<dbReference type="Gene3D" id="3.40.50.150">
    <property type="entry name" value="Vaccinia Virus protein VP39"/>
    <property type="match status" value="1"/>
</dbReference>
<feature type="signal peptide" evidence="1">
    <location>
        <begin position="1"/>
        <end position="17"/>
    </location>
</feature>
<dbReference type="OrthoDB" id="406773at2759"/>
<dbReference type="AlphaFoldDB" id="A0A139AS01"/>
<proteinExistence type="predicted"/>
<reference evidence="2 3" key="1">
    <citation type="journal article" date="2015" name="Genome Biol. Evol.">
        <title>Phylogenomic analyses indicate that early fungi evolved digesting cell walls of algal ancestors of land plants.</title>
        <authorList>
            <person name="Chang Y."/>
            <person name="Wang S."/>
            <person name="Sekimoto S."/>
            <person name="Aerts A.L."/>
            <person name="Choi C."/>
            <person name="Clum A."/>
            <person name="LaButti K.M."/>
            <person name="Lindquist E.A."/>
            <person name="Yee Ngan C."/>
            <person name="Ohm R.A."/>
            <person name="Salamov A.A."/>
            <person name="Grigoriev I.V."/>
            <person name="Spatafora J.W."/>
            <person name="Berbee M.L."/>
        </authorList>
    </citation>
    <scope>NUCLEOTIDE SEQUENCE [LARGE SCALE GENOMIC DNA]</scope>
    <source>
        <strain evidence="2 3">JEL478</strain>
    </source>
</reference>